<keyword evidence="7" id="KW-1185">Reference proteome</keyword>
<dbReference type="SUPFAM" id="SSF46894">
    <property type="entry name" value="C-terminal effector domain of the bipartite response regulators"/>
    <property type="match status" value="1"/>
</dbReference>
<evidence type="ECO:0000256" key="1">
    <source>
        <dbReference type="ARBA" id="ARBA00009820"/>
    </source>
</evidence>
<dbReference type="PANTHER" id="PTHR36842:SF1">
    <property type="entry name" value="PROTEIN TOLB"/>
    <property type="match status" value="1"/>
</dbReference>
<dbReference type="RefSeq" id="WP_142933552.1">
    <property type="nucleotide sequence ID" value="NZ_ML660169.1"/>
</dbReference>
<comment type="caution">
    <text evidence="6">The sequence shown here is derived from an EMBL/GenBank/DDBJ whole genome shotgun (WGS) entry which is preliminary data.</text>
</comment>
<sequence>MQSDTPFKLGQFTVNPREYLIEASDDKKNSLQPKFIEVLVYLATKYPHLVGRRELIENVWDGNHYVGEKALTNAIWNLRQELKQGDDQLIETVRKIGYRLSIKPEFLSQENKPDEQPVEQFQLSQLLNWKRFSLVLFPVFVIAFSIFYFVHALQGNAPVKISSVTTEPGREVFPAVSPDGRYIVYATRLISRKFDLHLKDLSQPDLLPRQLTFSSEGEGRPVWGAKGEKIYYVRKSWDYTRCEVMQMTLVTAEQKVIGLCPGHENFSISISGDGKVLAYTGISEGYSKSGIYFLDLSNPEAKPQRFSCGNECTYSDRDFAFSPDGKFIAVTRREESLVEDIFLVELQTRESRQLTFGQGDIRGLAWHPDGKRIVFGSENFGAREGYVISLDDNKITQLNIPGFSYPSFFPNSHEVVFHSWQVLSHISYLSLLEVVAATPFPLVQSEFNHGSPHYSQRANRLVYVSNESGYNEIWSSAVDGSQRKKLTNMKTNLSSPRWSYDGESVAFLGPKKERLGDNLYVLNVKTRSIKKLVSPFNEHYRPSWRRDDSAVIAAASQNNESKLYVFSLDGSNPKSLGNSSAVFAIQATDNSVWFTKGRNQGLWRFNPEKPDDEAERVLSGEQFGVRYNWTITERGLYYQFDQIDHHRINYYDFNSKKVTPLVKFPTRTLDRFGSITYIPEEEKIVFTRSEYPQVDIKRLDHPILH</sequence>
<evidence type="ECO:0000256" key="3">
    <source>
        <dbReference type="PROSITE-ProRule" id="PRU01091"/>
    </source>
</evidence>
<dbReference type="AlphaFoldDB" id="A0A545U650"/>
<dbReference type="SMART" id="SM00862">
    <property type="entry name" value="Trans_reg_C"/>
    <property type="match status" value="1"/>
</dbReference>
<feature type="transmembrane region" description="Helical" evidence="4">
    <location>
        <begin position="132"/>
        <end position="153"/>
    </location>
</feature>
<dbReference type="GO" id="GO:0006508">
    <property type="term" value="P:proteolysis"/>
    <property type="evidence" value="ECO:0007669"/>
    <property type="project" value="InterPro"/>
</dbReference>
<dbReference type="InterPro" id="IPR002469">
    <property type="entry name" value="Peptidase_S9B_N"/>
</dbReference>
<evidence type="ECO:0000313" key="6">
    <source>
        <dbReference type="EMBL" id="TQV84955.1"/>
    </source>
</evidence>
<dbReference type="OrthoDB" id="6199523at2"/>
<feature type="domain" description="OmpR/PhoB-type" evidence="5">
    <location>
        <begin position="4"/>
        <end position="102"/>
    </location>
</feature>
<reference evidence="6 7" key="1">
    <citation type="submission" date="2019-07" db="EMBL/GenBank/DDBJ databases">
        <title>Draft genome for Aliikangiella sp. M105.</title>
        <authorList>
            <person name="Wang G."/>
        </authorList>
    </citation>
    <scope>NUCLEOTIDE SEQUENCE [LARGE SCALE GENOMIC DNA]</scope>
    <source>
        <strain evidence="6 7">M105</strain>
    </source>
</reference>
<dbReference type="GO" id="GO:0006355">
    <property type="term" value="P:regulation of DNA-templated transcription"/>
    <property type="evidence" value="ECO:0007669"/>
    <property type="project" value="InterPro"/>
</dbReference>
<dbReference type="SUPFAM" id="SSF82171">
    <property type="entry name" value="DPP6 N-terminal domain-like"/>
    <property type="match status" value="2"/>
</dbReference>
<keyword evidence="4" id="KW-0472">Membrane</keyword>
<dbReference type="Pfam" id="PF00930">
    <property type="entry name" value="DPPIV_N"/>
    <property type="match status" value="1"/>
</dbReference>
<accession>A0A545U650</accession>
<gene>
    <name evidence="6" type="ORF">FLL46_21420</name>
</gene>
<dbReference type="Pfam" id="PF07676">
    <property type="entry name" value="PD40"/>
    <property type="match status" value="3"/>
</dbReference>
<evidence type="ECO:0000256" key="4">
    <source>
        <dbReference type="SAM" id="Phobius"/>
    </source>
</evidence>
<dbReference type="Gene3D" id="2.120.10.60">
    <property type="entry name" value="Tricorn protease N-terminal domain"/>
    <property type="match status" value="1"/>
</dbReference>
<evidence type="ECO:0000259" key="5">
    <source>
        <dbReference type="PROSITE" id="PS51755"/>
    </source>
</evidence>
<organism evidence="6 7">
    <name type="scientific">Aliikangiella coralliicola</name>
    <dbReference type="NCBI Taxonomy" id="2592383"/>
    <lineage>
        <taxon>Bacteria</taxon>
        <taxon>Pseudomonadati</taxon>
        <taxon>Pseudomonadota</taxon>
        <taxon>Gammaproteobacteria</taxon>
        <taxon>Oceanospirillales</taxon>
        <taxon>Pleioneaceae</taxon>
        <taxon>Aliikangiella</taxon>
    </lineage>
</organism>
<dbReference type="EMBL" id="VIKS01000013">
    <property type="protein sequence ID" value="TQV84955.1"/>
    <property type="molecule type" value="Genomic_DNA"/>
</dbReference>
<name>A0A545U650_9GAMM</name>
<proteinExistence type="inferred from homology"/>
<dbReference type="Gene3D" id="2.120.10.30">
    <property type="entry name" value="TolB, C-terminal domain"/>
    <property type="match status" value="2"/>
</dbReference>
<dbReference type="InterPro" id="IPR011042">
    <property type="entry name" value="6-blade_b-propeller_TolB-like"/>
</dbReference>
<dbReference type="Proteomes" id="UP000315439">
    <property type="component" value="Unassembled WGS sequence"/>
</dbReference>
<dbReference type="InterPro" id="IPR011659">
    <property type="entry name" value="WD40"/>
</dbReference>
<dbReference type="InterPro" id="IPR001867">
    <property type="entry name" value="OmpR/PhoB-type_DNA-bd"/>
</dbReference>
<keyword evidence="2 3" id="KW-0238">DNA-binding</keyword>
<dbReference type="InterPro" id="IPR036388">
    <property type="entry name" value="WH-like_DNA-bd_sf"/>
</dbReference>
<dbReference type="PROSITE" id="PS51755">
    <property type="entry name" value="OMPR_PHOB"/>
    <property type="match status" value="1"/>
</dbReference>
<feature type="DNA-binding region" description="OmpR/PhoB-type" evidence="3">
    <location>
        <begin position="4"/>
        <end position="102"/>
    </location>
</feature>
<comment type="similarity">
    <text evidence="1">Belongs to the TolB family.</text>
</comment>
<evidence type="ECO:0000256" key="2">
    <source>
        <dbReference type="ARBA" id="ARBA00023125"/>
    </source>
</evidence>
<protein>
    <submittedName>
        <fullName evidence="6">Transcriptional regulator</fullName>
    </submittedName>
</protein>
<keyword evidence="4" id="KW-1133">Transmembrane helix</keyword>
<keyword evidence="4" id="KW-0812">Transmembrane</keyword>
<dbReference type="GO" id="GO:0003677">
    <property type="term" value="F:DNA binding"/>
    <property type="evidence" value="ECO:0007669"/>
    <property type="project" value="UniProtKB-UniRule"/>
</dbReference>
<dbReference type="Pfam" id="PF00486">
    <property type="entry name" value="Trans_reg_C"/>
    <property type="match status" value="1"/>
</dbReference>
<dbReference type="PANTHER" id="PTHR36842">
    <property type="entry name" value="PROTEIN TOLB HOMOLOG"/>
    <property type="match status" value="1"/>
</dbReference>
<evidence type="ECO:0000313" key="7">
    <source>
        <dbReference type="Proteomes" id="UP000315439"/>
    </source>
</evidence>
<dbReference type="GO" id="GO:0000160">
    <property type="term" value="P:phosphorelay signal transduction system"/>
    <property type="evidence" value="ECO:0007669"/>
    <property type="project" value="InterPro"/>
</dbReference>
<dbReference type="Gene3D" id="1.10.10.10">
    <property type="entry name" value="Winged helix-like DNA-binding domain superfamily/Winged helix DNA-binding domain"/>
    <property type="match status" value="1"/>
</dbReference>
<dbReference type="CDD" id="cd00383">
    <property type="entry name" value="trans_reg_C"/>
    <property type="match status" value="1"/>
</dbReference>
<dbReference type="InterPro" id="IPR016032">
    <property type="entry name" value="Sig_transdc_resp-reg_C-effctor"/>
</dbReference>